<accession>A0A8H7ERJ0</accession>
<comment type="caution">
    <text evidence="1">The sequence shown here is derived from an EMBL/GenBank/DDBJ whole genome shotgun (WGS) entry which is preliminary data.</text>
</comment>
<evidence type="ECO:0000313" key="2">
    <source>
        <dbReference type="Proteomes" id="UP000605846"/>
    </source>
</evidence>
<reference evidence="1" key="1">
    <citation type="submission" date="2020-01" db="EMBL/GenBank/DDBJ databases">
        <title>Genome Sequencing of Three Apophysomyces-Like Fungal Strains Confirms a Novel Fungal Genus in the Mucoromycota with divergent Burkholderia-like Endosymbiotic Bacteria.</title>
        <authorList>
            <person name="Stajich J.E."/>
            <person name="Macias A.M."/>
            <person name="Carter-House D."/>
            <person name="Lovett B."/>
            <person name="Kasson L.R."/>
            <person name="Berry K."/>
            <person name="Grigoriev I."/>
            <person name="Chang Y."/>
            <person name="Spatafora J."/>
            <person name="Kasson M.T."/>
        </authorList>
    </citation>
    <scope>NUCLEOTIDE SEQUENCE</scope>
    <source>
        <strain evidence="1">NRRL A-21654</strain>
    </source>
</reference>
<sequence length="80" mass="9062">MPLAQAQTLGTDQQRQQFQHYPSVQDAALRNDKIPANTASAYKRHPEEPLLWFAGPPVNVTPLSRPVHSLAYLNWKQAQK</sequence>
<dbReference type="OrthoDB" id="1742084at2759"/>
<gene>
    <name evidence="1" type="ORF">EC973_001989</name>
</gene>
<organism evidence="1 2">
    <name type="scientific">Apophysomyces ossiformis</name>
    <dbReference type="NCBI Taxonomy" id="679940"/>
    <lineage>
        <taxon>Eukaryota</taxon>
        <taxon>Fungi</taxon>
        <taxon>Fungi incertae sedis</taxon>
        <taxon>Mucoromycota</taxon>
        <taxon>Mucoromycotina</taxon>
        <taxon>Mucoromycetes</taxon>
        <taxon>Mucorales</taxon>
        <taxon>Mucorineae</taxon>
        <taxon>Mucoraceae</taxon>
        <taxon>Apophysomyces</taxon>
    </lineage>
</organism>
<dbReference type="Proteomes" id="UP000605846">
    <property type="component" value="Unassembled WGS sequence"/>
</dbReference>
<keyword evidence="2" id="KW-1185">Reference proteome</keyword>
<protein>
    <submittedName>
        <fullName evidence="1">Uncharacterized protein</fullName>
    </submittedName>
</protein>
<name>A0A8H7ERJ0_9FUNG</name>
<proteinExistence type="predicted"/>
<dbReference type="EMBL" id="JABAYA010000150">
    <property type="protein sequence ID" value="KAF7723478.1"/>
    <property type="molecule type" value="Genomic_DNA"/>
</dbReference>
<dbReference type="AlphaFoldDB" id="A0A8H7ERJ0"/>
<evidence type="ECO:0000313" key="1">
    <source>
        <dbReference type="EMBL" id="KAF7723478.1"/>
    </source>
</evidence>